<dbReference type="Proteomes" id="UP000295304">
    <property type="component" value="Unassembled WGS sequence"/>
</dbReference>
<sequence length="228" mass="24660">MNTPPALRLAVFDCDGTLVDSQQAIVDAMRRAFIKHGHDRPRPEDVRSMVGLPLIEAISRLLPEHPHERHQNVCESYKDAFSQLRRAGRVHEPLYEGAIEAIGGLERAGWLLGVATGKSRRGLDATIGTHALEGRFATLQTSDSAPAGKPAPDMMLQALRETGVEARAAVMIGDTTYDMEMARNAGVRAIGVAWGYHDPAALRDAGAHCVIARFADLTGVLDAMMETA</sequence>
<dbReference type="InterPro" id="IPR023214">
    <property type="entry name" value="HAD_sf"/>
</dbReference>
<dbReference type="Gene3D" id="1.10.150.240">
    <property type="entry name" value="Putative phosphatase, domain 2"/>
    <property type="match status" value="1"/>
</dbReference>
<dbReference type="InterPro" id="IPR041492">
    <property type="entry name" value="HAD_2"/>
</dbReference>
<dbReference type="Pfam" id="PF13419">
    <property type="entry name" value="HAD_2"/>
    <property type="match status" value="1"/>
</dbReference>
<evidence type="ECO:0000313" key="2">
    <source>
        <dbReference type="Proteomes" id="UP000295304"/>
    </source>
</evidence>
<dbReference type="NCBIfam" id="TIGR01509">
    <property type="entry name" value="HAD-SF-IA-v3"/>
    <property type="match status" value="1"/>
</dbReference>
<dbReference type="NCBIfam" id="TIGR01549">
    <property type="entry name" value="HAD-SF-IA-v1"/>
    <property type="match status" value="1"/>
</dbReference>
<dbReference type="InterPro" id="IPR023198">
    <property type="entry name" value="PGP-like_dom2"/>
</dbReference>
<dbReference type="SUPFAM" id="SSF56784">
    <property type="entry name" value="HAD-like"/>
    <property type="match status" value="1"/>
</dbReference>
<dbReference type="EMBL" id="SLZW01000006">
    <property type="protein sequence ID" value="TCS62083.1"/>
    <property type="molecule type" value="Genomic_DNA"/>
</dbReference>
<dbReference type="GO" id="GO:0006281">
    <property type="term" value="P:DNA repair"/>
    <property type="evidence" value="ECO:0007669"/>
    <property type="project" value="TreeGrafter"/>
</dbReference>
<dbReference type="SFLD" id="SFLDS00003">
    <property type="entry name" value="Haloacid_Dehalogenase"/>
    <property type="match status" value="1"/>
</dbReference>
<comment type="caution">
    <text evidence="1">The sequence shown here is derived from an EMBL/GenBank/DDBJ whole genome shotgun (WGS) entry which is preliminary data.</text>
</comment>
<proteinExistence type="predicted"/>
<dbReference type="PANTHER" id="PTHR43434:SF24">
    <property type="entry name" value="HYDROLASE-RELATED"/>
    <property type="match status" value="1"/>
</dbReference>
<dbReference type="Gene3D" id="3.40.50.1000">
    <property type="entry name" value="HAD superfamily/HAD-like"/>
    <property type="match status" value="1"/>
</dbReference>
<dbReference type="InterPro" id="IPR050155">
    <property type="entry name" value="HAD-like_hydrolase_sf"/>
</dbReference>
<keyword evidence="2" id="KW-1185">Reference proteome</keyword>
<dbReference type="PANTHER" id="PTHR43434">
    <property type="entry name" value="PHOSPHOGLYCOLATE PHOSPHATASE"/>
    <property type="match status" value="1"/>
</dbReference>
<accession>A0A4R3JAN3</accession>
<dbReference type="SFLD" id="SFLDG01129">
    <property type="entry name" value="C1.5:_HAD__Beta-PGM__Phosphata"/>
    <property type="match status" value="1"/>
</dbReference>
<dbReference type="SFLD" id="SFLDG01135">
    <property type="entry name" value="C1.5.6:_HAD__Beta-PGM__Phospha"/>
    <property type="match status" value="1"/>
</dbReference>
<name>A0A4R3JAN3_9PROT</name>
<evidence type="ECO:0000313" key="1">
    <source>
        <dbReference type="EMBL" id="TCS62083.1"/>
    </source>
</evidence>
<dbReference type="AlphaFoldDB" id="A0A4R3JAN3"/>
<dbReference type="OrthoDB" id="9793014at2"/>
<protein>
    <submittedName>
        <fullName evidence="1">Phosphoglycolate phosphatase</fullName>
    </submittedName>
</protein>
<dbReference type="RefSeq" id="WP_132939168.1">
    <property type="nucleotide sequence ID" value="NZ_CP119676.1"/>
</dbReference>
<dbReference type="InterPro" id="IPR036412">
    <property type="entry name" value="HAD-like_sf"/>
</dbReference>
<dbReference type="GO" id="GO:0005829">
    <property type="term" value="C:cytosol"/>
    <property type="evidence" value="ECO:0007669"/>
    <property type="project" value="TreeGrafter"/>
</dbReference>
<reference evidence="1 2" key="1">
    <citation type="submission" date="2019-03" db="EMBL/GenBank/DDBJ databases">
        <title>Genomic Encyclopedia of Type Strains, Phase IV (KMG-IV): sequencing the most valuable type-strain genomes for metagenomic binning, comparative biology and taxonomic classification.</title>
        <authorList>
            <person name="Goeker M."/>
        </authorList>
    </citation>
    <scope>NUCLEOTIDE SEQUENCE [LARGE SCALE GENOMIC DNA]</scope>
    <source>
        <strain evidence="1 2">DSM 101688</strain>
    </source>
</reference>
<dbReference type="InterPro" id="IPR006439">
    <property type="entry name" value="HAD-SF_hydro_IA"/>
</dbReference>
<dbReference type="GO" id="GO:0008967">
    <property type="term" value="F:phosphoglycolate phosphatase activity"/>
    <property type="evidence" value="ECO:0007669"/>
    <property type="project" value="TreeGrafter"/>
</dbReference>
<organism evidence="1 2">
    <name type="scientific">Varunaivibrio sulfuroxidans</name>
    <dbReference type="NCBI Taxonomy" id="1773489"/>
    <lineage>
        <taxon>Bacteria</taxon>
        <taxon>Pseudomonadati</taxon>
        <taxon>Pseudomonadota</taxon>
        <taxon>Alphaproteobacteria</taxon>
        <taxon>Rhodospirillales</taxon>
        <taxon>Magnetovibrionaceae</taxon>
        <taxon>Varunaivibrio</taxon>
    </lineage>
</organism>
<gene>
    <name evidence="1" type="ORF">EDD55_10637</name>
</gene>